<feature type="domain" description="aECM cysteine-cradle" evidence="1">
    <location>
        <begin position="361"/>
        <end position="414"/>
    </location>
</feature>
<dbReference type="PANTHER" id="PTHR37435">
    <property type="entry name" value="PROTEIN CBG14344"/>
    <property type="match status" value="1"/>
</dbReference>
<dbReference type="Pfam" id="PF23626">
    <property type="entry name" value="CCD_aECM"/>
    <property type="match status" value="1"/>
</dbReference>
<proteinExistence type="predicted"/>
<reference evidence="3" key="1">
    <citation type="submission" date="2017-02" db="UniProtKB">
        <authorList>
            <consortium name="WormBaseParasite"/>
        </authorList>
    </citation>
    <scope>IDENTIFICATION</scope>
</reference>
<evidence type="ECO:0000259" key="1">
    <source>
        <dbReference type="Pfam" id="PF23626"/>
    </source>
</evidence>
<accession>A0A0N5BGX9</accession>
<dbReference type="WBParaSite" id="SPAL_0000523000.1">
    <property type="protein sequence ID" value="SPAL_0000523000.1"/>
    <property type="gene ID" value="SPAL_0000523000"/>
</dbReference>
<dbReference type="InterPro" id="IPR055352">
    <property type="entry name" value="CCD_aECM"/>
</dbReference>
<protein>
    <submittedName>
        <fullName evidence="3">Astacin domain-containing protein</fullName>
    </submittedName>
</protein>
<organism evidence="2 3">
    <name type="scientific">Strongyloides papillosus</name>
    <name type="common">Intestinal threadworm</name>
    <dbReference type="NCBI Taxonomy" id="174720"/>
    <lineage>
        <taxon>Eukaryota</taxon>
        <taxon>Metazoa</taxon>
        <taxon>Ecdysozoa</taxon>
        <taxon>Nematoda</taxon>
        <taxon>Chromadorea</taxon>
        <taxon>Rhabditida</taxon>
        <taxon>Tylenchina</taxon>
        <taxon>Panagrolaimomorpha</taxon>
        <taxon>Strongyloidoidea</taxon>
        <taxon>Strongyloididae</taxon>
        <taxon>Strongyloides</taxon>
    </lineage>
</organism>
<keyword evidence="2" id="KW-1185">Reference proteome</keyword>
<sequence length="416" mass="48559">MNFLPILILPIFYSHIYCDLKILPLNAKNKYDTPSSGNVLKSISLSKTSNDMKNILRIRKFKCVEVIELLDMDTGDIIDEQIVRKVKPKIVVSKKKYEGKSFIENVKKDIIITTTSTTTLFPETSEIKIFHRKNQKHLSNGQLFSNNFTELDKLIERKYFEGRNIDNIRNRMMDFTKNEYGSKKYLNYAGFNKKWIDKSINTSKTIYEEHKKVHNTSGILIPLDGISKNYSDSALLLIKSDTKNNYTSLNKGESKDKMFQLPESPPYIPYRPEKYNYPTENDYMNNYKTRLYAKSDYKKINTETEAIDKNILFTTPTPLITPSFTFMNQAPLFKPYQYNPNVSKQRKISKGDSSNSNLTMTKENCNKMNSLAKTFGIDDVQKWIRNNCIFARFYLPQATCQDIYTFVDSCYKKFFL</sequence>
<dbReference type="AlphaFoldDB" id="A0A0N5BGX9"/>
<evidence type="ECO:0000313" key="2">
    <source>
        <dbReference type="Proteomes" id="UP000046392"/>
    </source>
</evidence>
<name>A0A0N5BGX9_STREA</name>
<dbReference type="Proteomes" id="UP000046392">
    <property type="component" value="Unplaced"/>
</dbReference>
<evidence type="ECO:0000313" key="3">
    <source>
        <dbReference type="WBParaSite" id="SPAL_0000523000.1"/>
    </source>
</evidence>